<dbReference type="Proteomes" id="UP000182826">
    <property type="component" value="Unassembled WGS sequence"/>
</dbReference>
<evidence type="ECO:0000313" key="1">
    <source>
        <dbReference type="EMBL" id="OIV40707.1"/>
    </source>
</evidence>
<comment type="caution">
    <text evidence="1">The sequence shown here is derived from an EMBL/GenBank/DDBJ whole genome shotgun (WGS) entry which is preliminary data.</text>
</comment>
<name>A0A1J7BPT9_FLAJO</name>
<reference evidence="1 2" key="1">
    <citation type="submission" date="2016-10" db="EMBL/GenBank/DDBJ databases">
        <title>Draft Genome Sequence of Rhizobacteria Flavobacterium johnsoniae CI04.</title>
        <authorList>
            <person name="Bravo J.I."/>
            <person name="Lozano G.L."/>
            <person name="Handelsman J."/>
        </authorList>
    </citation>
    <scope>NUCLEOTIDE SEQUENCE [LARGE SCALE GENOMIC DNA]</scope>
    <source>
        <strain evidence="1 2">CI04</strain>
    </source>
</reference>
<sequence>MEKVSNLRFQVLSFVKVLNFDKAVTSSLSFRGTRNLRDKILQRLEKLCGATFGDSSFLGMTKMRIINVIKIIYKNVKINNFYKSKTAFINYF</sequence>
<proteinExistence type="predicted"/>
<dbReference type="AlphaFoldDB" id="A0A1J7BPT9"/>
<keyword evidence="2" id="KW-1185">Reference proteome</keyword>
<protein>
    <submittedName>
        <fullName evidence="1">Uncharacterized protein</fullName>
    </submittedName>
</protein>
<gene>
    <name evidence="1" type="ORF">BKM63_17770</name>
</gene>
<dbReference type="EMBL" id="MLFK01000009">
    <property type="protein sequence ID" value="OIV40707.1"/>
    <property type="molecule type" value="Genomic_DNA"/>
</dbReference>
<organism evidence="1 2">
    <name type="scientific">Flavobacterium johnsoniae</name>
    <name type="common">Cytophaga johnsonae</name>
    <dbReference type="NCBI Taxonomy" id="986"/>
    <lineage>
        <taxon>Bacteria</taxon>
        <taxon>Pseudomonadati</taxon>
        <taxon>Bacteroidota</taxon>
        <taxon>Flavobacteriia</taxon>
        <taxon>Flavobacteriales</taxon>
        <taxon>Flavobacteriaceae</taxon>
        <taxon>Flavobacterium</taxon>
    </lineage>
</organism>
<accession>A0A1J7BPT9</accession>
<evidence type="ECO:0000313" key="2">
    <source>
        <dbReference type="Proteomes" id="UP000182826"/>
    </source>
</evidence>